<accession>A0A8C9P9Z7</accession>
<reference evidence="1" key="2">
    <citation type="submission" date="2025-09" db="UniProtKB">
        <authorList>
            <consortium name="Ensembl"/>
        </authorList>
    </citation>
    <scope>IDENTIFICATION</scope>
</reference>
<name>A0A8C9P9Z7_SPEDA</name>
<organism evidence="1 2">
    <name type="scientific">Spermophilus dauricus</name>
    <name type="common">Daurian ground squirrel</name>
    <dbReference type="NCBI Taxonomy" id="99837"/>
    <lineage>
        <taxon>Eukaryota</taxon>
        <taxon>Metazoa</taxon>
        <taxon>Chordata</taxon>
        <taxon>Craniata</taxon>
        <taxon>Vertebrata</taxon>
        <taxon>Euteleostomi</taxon>
        <taxon>Mammalia</taxon>
        <taxon>Eutheria</taxon>
        <taxon>Euarchontoglires</taxon>
        <taxon>Glires</taxon>
        <taxon>Rodentia</taxon>
        <taxon>Sciuromorpha</taxon>
        <taxon>Sciuridae</taxon>
        <taxon>Xerinae</taxon>
        <taxon>Marmotini</taxon>
        <taxon>Spermophilus</taxon>
    </lineage>
</organism>
<keyword evidence="2" id="KW-1185">Reference proteome</keyword>
<reference evidence="1" key="1">
    <citation type="submission" date="2025-08" db="UniProtKB">
        <authorList>
            <consortium name="Ensembl"/>
        </authorList>
    </citation>
    <scope>IDENTIFICATION</scope>
</reference>
<evidence type="ECO:0000313" key="1">
    <source>
        <dbReference type="Ensembl" id="ENSSDAP00000004666.1"/>
    </source>
</evidence>
<dbReference type="Proteomes" id="UP000694422">
    <property type="component" value="Unplaced"/>
</dbReference>
<sequence>LHSIVPDVPVGTKRGSDELFSTCVTNGPFIMSSNSASAGNPTFRVPTPACWLEVALVQVVLCLS</sequence>
<protein>
    <submittedName>
        <fullName evidence="1">Uncharacterized protein</fullName>
    </submittedName>
</protein>
<proteinExistence type="predicted"/>
<dbReference type="Ensembl" id="ENSSDAT00000005353.1">
    <property type="protein sequence ID" value="ENSSDAP00000004666.1"/>
    <property type="gene ID" value="ENSSDAG00000004397.1"/>
</dbReference>
<dbReference type="AlphaFoldDB" id="A0A8C9P9Z7"/>
<evidence type="ECO:0000313" key="2">
    <source>
        <dbReference type="Proteomes" id="UP000694422"/>
    </source>
</evidence>